<evidence type="ECO:0000256" key="6">
    <source>
        <dbReference type="ARBA" id="ARBA00022840"/>
    </source>
</evidence>
<dbReference type="GO" id="GO:0005524">
    <property type="term" value="F:ATP binding"/>
    <property type="evidence" value="ECO:0007669"/>
    <property type="project" value="UniProtKB-KW"/>
</dbReference>
<evidence type="ECO:0000256" key="7">
    <source>
        <dbReference type="ARBA" id="ARBA00022989"/>
    </source>
</evidence>
<organism evidence="11">
    <name type="scientific">Erythrolobus australicus</name>
    <dbReference type="NCBI Taxonomy" id="1077150"/>
    <lineage>
        <taxon>Eukaryota</taxon>
        <taxon>Rhodophyta</taxon>
        <taxon>Bangiophyceae</taxon>
        <taxon>Porphyridiales</taxon>
        <taxon>Porphyridiaceae</taxon>
        <taxon>Erythrolobus</taxon>
    </lineage>
</organism>
<evidence type="ECO:0000313" key="10">
    <source>
        <dbReference type="EMBL" id="CAD9240660.1"/>
    </source>
</evidence>
<evidence type="ECO:0000256" key="3">
    <source>
        <dbReference type="ARBA" id="ARBA00022448"/>
    </source>
</evidence>
<keyword evidence="3" id="KW-0813">Transport</keyword>
<keyword evidence="8" id="KW-0472">Membrane</keyword>
<dbReference type="InterPro" id="IPR003593">
    <property type="entry name" value="AAA+_ATPase"/>
</dbReference>
<dbReference type="AlphaFoldDB" id="A0A6T5WRH5"/>
<dbReference type="GO" id="GO:0005778">
    <property type="term" value="C:peroxisomal membrane"/>
    <property type="evidence" value="ECO:0007669"/>
    <property type="project" value="TreeGrafter"/>
</dbReference>
<dbReference type="PROSITE" id="PS50893">
    <property type="entry name" value="ABC_TRANSPORTER_2"/>
    <property type="match status" value="1"/>
</dbReference>
<evidence type="ECO:0000259" key="9">
    <source>
        <dbReference type="PROSITE" id="PS50893"/>
    </source>
</evidence>
<evidence type="ECO:0000313" key="11">
    <source>
        <dbReference type="EMBL" id="CAD9240661.1"/>
    </source>
</evidence>
<evidence type="ECO:0000256" key="5">
    <source>
        <dbReference type="ARBA" id="ARBA00022741"/>
    </source>
</evidence>
<dbReference type="EMBL" id="HBGI01003665">
    <property type="protein sequence ID" value="CAD9240661.1"/>
    <property type="molecule type" value="Transcribed_RNA"/>
</dbReference>
<dbReference type="PANTHER" id="PTHR11384">
    <property type="entry name" value="ATP-BINDING CASSETTE, SUB-FAMILY D MEMBER"/>
    <property type="match status" value="1"/>
</dbReference>
<sequence length="738" mass="80578">MMHTGGAAAPMTRSLALAAARVGGAVSGRGAGVRVLAKVSGVVIASYLRNAKWLTSLFALGLGGLVHVVMRQIARSAAAARRLALTSPSAAQLAALRAPSSARMAAGRKKSAPSVDRVFFDRVARIFRIVVPSWRSKEAFMLLTQFWFLVVRSLISLRIAKISGDALECIALRSWTKFYTVLGDFFVSGVAAAVTNSGLKYLSNMAATSFRRNLTEFVHARYTRDRNYYKAAVLHAMGGHLDNADQRIVADLNDFCQVFSDLYSYTFKPLLDVILCTGQMARTIGSKGPSALYLYFVFVGALLRAVSPPFSKYIAQVKSLEGDFRRGHSRLITNAEEVAFLNGAERERSILNAAMQKVTAFSERIHLLHLRQGLLDQYGLKYLASMVGFPVLALPFLLGFENITPAEAVSKYKTNDALIQQACRAVGDLVMVYKKVQTLAGYTARVSELLEAIDTEGREGSSDAVTRRGVEAKANGVSSSSSSISVDGHIRFEKVSVRSPDERLLLRELDLEIAPGESVLVTGPNGAGKTSLFRVLAGLWAPSEGHVARPAFLDPLAEGAGARAATAAAATNNGKSEIFYVPQKPYLVTGTLRDQILYPLAPSLGADQRVKECLDRVGLTKLLTDEDGLDAWHHDWADVLSGGEKQRIGLARLYFHQPRFAILDEATSAINADEEGPFYQHLKELGITVFSIAHRLELRRFHEIELTLVGDGKGNWTLKRIHKDPELTLESISQTQFD</sequence>
<dbReference type="Gene3D" id="3.40.50.300">
    <property type="entry name" value="P-loop containing nucleotide triphosphate hydrolases"/>
    <property type="match status" value="1"/>
</dbReference>
<comment type="similarity">
    <text evidence="1">Belongs to the ABC transporter superfamily. ABCD family. Peroxisomal fatty acyl CoA transporter (TC 3.A.1.203) subfamily.</text>
</comment>
<dbReference type="GO" id="GO:0140359">
    <property type="term" value="F:ABC-type transporter activity"/>
    <property type="evidence" value="ECO:0007669"/>
    <property type="project" value="InterPro"/>
</dbReference>
<name>A0A6T5WRH5_9RHOD</name>
<dbReference type="Pfam" id="PF06472">
    <property type="entry name" value="ABC_membrane_2"/>
    <property type="match status" value="1"/>
</dbReference>
<dbReference type="GO" id="GO:0007031">
    <property type="term" value="P:peroxisome organization"/>
    <property type="evidence" value="ECO:0007669"/>
    <property type="project" value="TreeGrafter"/>
</dbReference>
<dbReference type="EMBL" id="HBGI01003664">
    <property type="protein sequence ID" value="CAD9240660.1"/>
    <property type="molecule type" value="Transcribed_RNA"/>
</dbReference>
<evidence type="ECO:0000256" key="2">
    <source>
        <dbReference type="ARBA" id="ARBA00014334"/>
    </source>
</evidence>
<gene>
    <name evidence="10" type="ORF">EAUS1353_LOCUS2399</name>
    <name evidence="11" type="ORF">EAUS1353_LOCUS2400</name>
</gene>
<dbReference type="InterPro" id="IPR050835">
    <property type="entry name" value="ABC_transporter_sub-D"/>
</dbReference>
<keyword evidence="5" id="KW-0547">Nucleotide-binding</keyword>
<dbReference type="SMART" id="SM00382">
    <property type="entry name" value="AAA"/>
    <property type="match status" value="1"/>
</dbReference>
<evidence type="ECO:0000256" key="8">
    <source>
        <dbReference type="ARBA" id="ARBA00023136"/>
    </source>
</evidence>
<dbReference type="InterPro" id="IPR017871">
    <property type="entry name" value="ABC_transporter-like_CS"/>
</dbReference>
<protein>
    <recommendedName>
        <fullName evidence="2">Probable ATP-dependent transporter ycf16</fullName>
    </recommendedName>
</protein>
<dbReference type="GO" id="GO:0006635">
    <property type="term" value="P:fatty acid beta-oxidation"/>
    <property type="evidence" value="ECO:0007669"/>
    <property type="project" value="TreeGrafter"/>
</dbReference>
<proteinExistence type="inferred from homology"/>
<evidence type="ECO:0000256" key="4">
    <source>
        <dbReference type="ARBA" id="ARBA00022692"/>
    </source>
</evidence>
<dbReference type="Pfam" id="PF00005">
    <property type="entry name" value="ABC_tran"/>
    <property type="match status" value="1"/>
</dbReference>
<dbReference type="CDD" id="cd03223">
    <property type="entry name" value="ABCD_peroxisomal_ALDP"/>
    <property type="match status" value="1"/>
</dbReference>
<dbReference type="GO" id="GO:0005324">
    <property type="term" value="F:long-chain fatty acid transmembrane transporter activity"/>
    <property type="evidence" value="ECO:0007669"/>
    <property type="project" value="TreeGrafter"/>
</dbReference>
<dbReference type="GO" id="GO:0042760">
    <property type="term" value="P:very long-chain fatty acid catabolic process"/>
    <property type="evidence" value="ECO:0007669"/>
    <property type="project" value="TreeGrafter"/>
</dbReference>
<dbReference type="InterPro" id="IPR003439">
    <property type="entry name" value="ABC_transporter-like_ATP-bd"/>
</dbReference>
<dbReference type="InterPro" id="IPR027417">
    <property type="entry name" value="P-loop_NTPase"/>
</dbReference>
<dbReference type="InterPro" id="IPR011527">
    <property type="entry name" value="ABC1_TM_dom"/>
</dbReference>
<dbReference type="GO" id="GO:0016887">
    <property type="term" value="F:ATP hydrolysis activity"/>
    <property type="evidence" value="ECO:0007669"/>
    <property type="project" value="InterPro"/>
</dbReference>
<reference evidence="11" key="1">
    <citation type="submission" date="2021-01" db="EMBL/GenBank/DDBJ databases">
        <authorList>
            <person name="Corre E."/>
            <person name="Pelletier E."/>
            <person name="Niang G."/>
            <person name="Scheremetjew M."/>
            <person name="Finn R."/>
            <person name="Kale V."/>
            <person name="Holt S."/>
            <person name="Cochrane G."/>
            <person name="Meng A."/>
            <person name="Brown T."/>
            <person name="Cohen L."/>
        </authorList>
    </citation>
    <scope>NUCLEOTIDE SEQUENCE</scope>
    <source>
        <strain evidence="11">CCMP3124</strain>
    </source>
</reference>
<evidence type="ECO:0000256" key="1">
    <source>
        <dbReference type="ARBA" id="ARBA00008575"/>
    </source>
</evidence>
<keyword evidence="6" id="KW-0067">ATP-binding</keyword>
<feature type="domain" description="ABC transporter" evidence="9">
    <location>
        <begin position="490"/>
        <end position="734"/>
    </location>
</feature>
<accession>A0A6T5WRH5</accession>
<dbReference type="SUPFAM" id="SSF52540">
    <property type="entry name" value="P-loop containing nucleoside triphosphate hydrolases"/>
    <property type="match status" value="1"/>
</dbReference>
<dbReference type="PROSITE" id="PS00211">
    <property type="entry name" value="ABC_TRANSPORTER_1"/>
    <property type="match status" value="1"/>
</dbReference>
<dbReference type="GO" id="GO:0015910">
    <property type="term" value="P:long-chain fatty acid import into peroxisome"/>
    <property type="evidence" value="ECO:0007669"/>
    <property type="project" value="TreeGrafter"/>
</dbReference>
<keyword evidence="4" id="KW-0812">Transmembrane</keyword>
<keyword evidence="7" id="KW-1133">Transmembrane helix</keyword>
<dbReference type="PANTHER" id="PTHR11384:SF67">
    <property type="entry name" value="ATP-BINDING CASSETTE SUB-FAMILY D MEMBER 1"/>
    <property type="match status" value="1"/>
</dbReference>